<evidence type="ECO:0000256" key="1">
    <source>
        <dbReference type="ARBA" id="ARBA00009232"/>
    </source>
</evidence>
<evidence type="ECO:0000313" key="7">
    <source>
        <dbReference type="Proteomes" id="UP000034531"/>
    </source>
</evidence>
<sequence>MRKILKKNFFERDTVLVAWEMVGKFLVRKSEKGEVAVKIIETEAYDGPEDKAAHSSRGMTPRNEVMFGEAGRFYVYFIYGMYWMLNIVCGPKNFPAAVLIRGIEVSGLRINGPGRLTKFLKIDKSFNGLEANASSRMWFEDRGLVICQDQIVNAKRIGVDYAGEWANKPYRFYLKA</sequence>
<dbReference type="InterPro" id="IPR036995">
    <property type="entry name" value="MPG_sf"/>
</dbReference>
<dbReference type="PANTHER" id="PTHR10429">
    <property type="entry name" value="DNA-3-METHYLADENINE GLYCOSYLASE"/>
    <property type="match status" value="1"/>
</dbReference>
<dbReference type="SUPFAM" id="SSF50486">
    <property type="entry name" value="FMT C-terminal domain-like"/>
    <property type="match status" value="1"/>
</dbReference>
<keyword evidence="3 5" id="KW-0378">Hydrolase</keyword>
<dbReference type="InterPro" id="IPR011034">
    <property type="entry name" value="Formyl_transferase-like_C_sf"/>
</dbReference>
<dbReference type="GO" id="GO:0006284">
    <property type="term" value="P:base-excision repair"/>
    <property type="evidence" value="ECO:0007669"/>
    <property type="project" value="InterPro"/>
</dbReference>
<name>A0A0G0RMQ7_9BACT</name>
<dbReference type="GO" id="GO:0003677">
    <property type="term" value="F:DNA binding"/>
    <property type="evidence" value="ECO:0007669"/>
    <property type="project" value="InterPro"/>
</dbReference>
<evidence type="ECO:0000313" key="6">
    <source>
        <dbReference type="EMBL" id="KKR51146.1"/>
    </source>
</evidence>
<evidence type="ECO:0000256" key="2">
    <source>
        <dbReference type="ARBA" id="ARBA00022763"/>
    </source>
</evidence>
<dbReference type="EMBL" id="LBYI01000002">
    <property type="protein sequence ID" value="KKR51146.1"/>
    <property type="molecule type" value="Genomic_DNA"/>
</dbReference>
<protein>
    <recommendedName>
        <fullName evidence="5">Putative 3-methyladenine DNA glycosylase</fullName>
        <ecNumber evidence="5">3.2.2.-</ecNumber>
    </recommendedName>
</protein>
<reference evidence="6 7" key="1">
    <citation type="journal article" date="2015" name="Nature">
        <title>rRNA introns, odd ribosomes, and small enigmatic genomes across a large radiation of phyla.</title>
        <authorList>
            <person name="Brown C.T."/>
            <person name="Hug L.A."/>
            <person name="Thomas B.C."/>
            <person name="Sharon I."/>
            <person name="Castelle C.J."/>
            <person name="Singh A."/>
            <person name="Wilkins M.J."/>
            <person name="Williams K.H."/>
            <person name="Banfield J.F."/>
        </authorList>
    </citation>
    <scope>NUCLEOTIDE SEQUENCE [LARGE SCALE GENOMIC DNA]</scope>
</reference>
<dbReference type="CDD" id="cd00540">
    <property type="entry name" value="AAG"/>
    <property type="match status" value="1"/>
</dbReference>
<keyword evidence="4 5" id="KW-0234">DNA repair</keyword>
<dbReference type="AlphaFoldDB" id="A0A0G0RMQ7"/>
<comment type="similarity">
    <text evidence="1 5">Belongs to the DNA glycosylase MPG family.</text>
</comment>
<dbReference type="GO" id="GO:0003905">
    <property type="term" value="F:alkylbase DNA N-glycosylase activity"/>
    <property type="evidence" value="ECO:0007669"/>
    <property type="project" value="InterPro"/>
</dbReference>
<evidence type="ECO:0000256" key="5">
    <source>
        <dbReference type="HAMAP-Rule" id="MF_00527"/>
    </source>
</evidence>
<dbReference type="Pfam" id="PF02245">
    <property type="entry name" value="Pur_DNA_glyco"/>
    <property type="match status" value="1"/>
</dbReference>
<evidence type="ECO:0000256" key="3">
    <source>
        <dbReference type="ARBA" id="ARBA00022801"/>
    </source>
</evidence>
<dbReference type="EC" id="3.2.2.-" evidence="5"/>
<organism evidence="6 7">
    <name type="scientific">Candidatus Curtissbacteria bacterium GW2011_GWA1_40_16</name>
    <dbReference type="NCBI Taxonomy" id="1618405"/>
    <lineage>
        <taxon>Bacteria</taxon>
        <taxon>Candidatus Curtissiibacteriota</taxon>
    </lineage>
</organism>
<dbReference type="NCBIfam" id="TIGR00567">
    <property type="entry name" value="3mg"/>
    <property type="match status" value="1"/>
</dbReference>
<keyword evidence="2 5" id="KW-0227">DNA damage</keyword>
<dbReference type="PANTHER" id="PTHR10429:SF0">
    <property type="entry name" value="DNA-3-METHYLADENINE GLYCOSYLASE"/>
    <property type="match status" value="1"/>
</dbReference>
<dbReference type="Gene3D" id="3.10.300.10">
    <property type="entry name" value="Methylpurine-DNA glycosylase (MPG)"/>
    <property type="match status" value="2"/>
</dbReference>
<evidence type="ECO:0000256" key="4">
    <source>
        <dbReference type="ARBA" id="ARBA00023204"/>
    </source>
</evidence>
<dbReference type="HAMAP" id="MF_00527">
    <property type="entry name" value="3MGH"/>
    <property type="match status" value="1"/>
</dbReference>
<dbReference type="InterPro" id="IPR003180">
    <property type="entry name" value="MPG"/>
</dbReference>
<comment type="caution">
    <text evidence="6">The sequence shown here is derived from an EMBL/GenBank/DDBJ whole genome shotgun (WGS) entry which is preliminary data.</text>
</comment>
<dbReference type="Proteomes" id="UP000034531">
    <property type="component" value="Unassembled WGS sequence"/>
</dbReference>
<dbReference type="PATRIC" id="fig|1618405.3.peg.113"/>
<proteinExistence type="inferred from homology"/>
<accession>A0A0G0RMQ7</accession>
<gene>
    <name evidence="6" type="ORF">UT84_C0002G0007</name>
</gene>